<evidence type="ECO:0000313" key="4">
    <source>
        <dbReference type="EMBL" id="OAY69920.1"/>
    </source>
</evidence>
<dbReference type="AlphaFoldDB" id="A0A199UZ55"/>
<evidence type="ECO:0000313" key="5">
    <source>
        <dbReference type="Proteomes" id="UP000092600"/>
    </source>
</evidence>
<feature type="compositionally biased region" description="Low complexity" evidence="3">
    <location>
        <begin position="31"/>
        <end position="40"/>
    </location>
</feature>
<dbReference type="Proteomes" id="UP000515123">
    <property type="component" value="Linkage group 7"/>
</dbReference>
<dbReference type="OrthoDB" id="1078367at2759"/>
<dbReference type="CDD" id="cd04496">
    <property type="entry name" value="SSB_OBF"/>
    <property type="match status" value="1"/>
</dbReference>
<keyword evidence="6" id="KW-1185">Reference proteome</keyword>
<dbReference type="Proteomes" id="UP000092600">
    <property type="component" value="Unassembled WGS sequence"/>
</dbReference>
<gene>
    <name evidence="7" type="primary">LOC109713448</name>
    <name evidence="4" type="ORF">ACMD2_16134</name>
</gene>
<dbReference type="GeneID" id="109713448"/>
<evidence type="ECO:0000313" key="7">
    <source>
        <dbReference type="RefSeq" id="XP_020093125.1"/>
    </source>
</evidence>
<proteinExistence type="predicted"/>
<dbReference type="Pfam" id="PF00436">
    <property type="entry name" value="SSB"/>
    <property type="match status" value="1"/>
</dbReference>
<dbReference type="GO" id="GO:0003697">
    <property type="term" value="F:single-stranded DNA binding"/>
    <property type="evidence" value="ECO:0007669"/>
    <property type="project" value="InterPro"/>
</dbReference>
<dbReference type="RefSeq" id="XP_020093125.1">
    <property type="nucleotide sequence ID" value="XM_020237536.1"/>
</dbReference>
<evidence type="ECO:0000256" key="2">
    <source>
        <dbReference type="PROSITE-ProRule" id="PRU00252"/>
    </source>
</evidence>
<keyword evidence="1 2" id="KW-0238">DNA-binding</keyword>
<reference evidence="7" key="2">
    <citation type="submission" date="2025-04" db="UniProtKB">
        <authorList>
            <consortium name="RefSeq"/>
        </authorList>
    </citation>
    <scope>IDENTIFICATION</scope>
    <source>
        <tissue evidence="7">Leaf</tissue>
    </source>
</reference>
<feature type="compositionally biased region" description="Pro residues" evidence="3">
    <location>
        <begin position="18"/>
        <end position="30"/>
    </location>
</feature>
<dbReference type="STRING" id="4615.A0A199UZ55"/>
<dbReference type="GO" id="GO:0006264">
    <property type="term" value="P:mitochondrial DNA replication"/>
    <property type="evidence" value="ECO:0007669"/>
    <property type="project" value="TreeGrafter"/>
</dbReference>
<dbReference type="GO" id="GO:0042645">
    <property type="term" value="C:mitochondrial nucleoid"/>
    <property type="evidence" value="ECO:0007669"/>
    <property type="project" value="TreeGrafter"/>
</dbReference>
<dbReference type="InterPro" id="IPR011344">
    <property type="entry name" value="ssDNA-bd"/>
</dbReference>
<protein>
    <submittedName>
        <fullName evidence="4 7">Protein OSB1, mitochondrial</fullName>
    </submittedName>
</protein>
<reference evidence="4 5" key="1">
    <citation type="journal article" date="2016" name="DNA Res.">
        <title>The draft genome of MD-2 pineapple using hybrid error correction of long reads.</title>
        <authorList>
            <person name="Redwan R.M."/>
            <person name="Saidin A."/>
            <person name="Kumar S.V."/>
        </authorList>
    </citation>
    <scope>NUCLEOTIDE SEQUENCE [LARGE SCALE GENOMIC DNA]</scope>
    <source>
        <strain evidence="5">cv. MD2</strain>
        <tissue evidence="4">Leaf</tissue>
    </source>
</reference>
<dbReference type="PANTHER" id="PTHR10302">
    <property type="entry name" value="SINGLE-STRANDED DNA-BINDING PROTEIN"/>
    <property type="match status" value="1"/>
</dbReference>
<evidence type="ECO:0000313" key="6">
    <source>
        <dbReference type="Proteomes" id="UP000515123"/>
    </source>
</evidence>
<dbReference type="EMBL" id="LSRQ01004143">
    <property type="protein sequence ID" value="OAY69920.1"/>
    <property type="molecule type" value="Genomic_DNA"/>
</dbReference>
<sequence>MALLTPLSHFKPLLSLPSPNPSQNPNPNPNASPSSFLSLRRPPPPFRIRCSANHGGYGEDRVAPPRPQEIPWSKELANSVRLIGIVGSPVQIKHLSSGKSVAWTRLGVRKSAAETTWVNLTFWDELAHAAFQHVEKGHQVFVSGRLVSDVVAEEDDEKRQVYYKVVVQQLNFVERSFPPVSLYESEGNTVSSGEKVGKFDGNSSNSTEELWQAFFANPVDWWDNRRNKRNPKYPDFKHKDTGEALWIEGKYNPPWVKSQLAILDSRMSSLQDNESKPAVSFMYTDELTPF</sequence>
<evidence type="ECO:0000256" key="3">
    <source>
        <dbReference type="SAM" id="MobiDB-lite"/>
    </source>
</evidence>
<accession>A0A199UZ55</accession>
<dbReference type="PANTHER" id="PTHR10302:SF0">
    <property type="entry name" value="SINGLE-STRANDED DNA-BINDING PROTEIN, MITOCHONDRIAL"/>
    <property type="match status" value="1"/>
</dbReference>
<dbReference type="InterPro" id="IPR012340">
    <property type="entry name" value="NA-bd_OB-fold"/>
</dbReference>
<feature type="region of interest" description="Disordered" evidence="3">
    <location>
        <begin position="14"/>
        <end position="41"/>
    </location>
</feature>
<dbReference type="PROSITE" id="PS50935">
    <property type="entry name" value="SSB"/>
    <property type="match status" value="1"/>
</dbReference>
<dbReference type="Gene3D" id="2.40.50.140">
    <property type="entry name" value="Nucleic acid-binding proteins"/>
    <property type="match status" value="1"/>
</dbReference>
<dbReference type="InterPro" id="IPR000424">
    <property type="entry name" value="Primosome_PriB/ssb"/>
</dbReference>
<evidence type="ECO:0000256" key="1">
    <source>
        <dbReference type="ARBA" id="ARBA00023125"/>
    </source>
</evidence>
<organism evidence="4 5">
    <name type="scientific">Ananas comosus</name>
    <name type="common">Pineapple</name>
    <name type="synonym">Ananas ananas</name>
    <dbReference type="NCBI Taxonomy" id="4615"/>
    <lineage>
        <taxon>Eukaryota</taxon>
        <taxon>Viridiplantae</taxon>
        <taxon>Streptophyta</taxon>
        <taxon>Embryophyta</taxon>
        <taxon>Tracheophyta</taxon>
        <taxon>Spermatophyta</taxon>
        <taxon>Magnoliopsida</taxon>
        <taxon>Liliopsida</taxon>
        <taxon>Poales</taxon>
        <taxon>Bromeliaceae</taxon>
        <taxon>Bromelioideae</taxon>
        <taxon>Ananas</taxon>
    </lineage>
</organism>
<dbReference type="SUPFAM" id="SSF50249">
    <property type="entry name" value="Nucleic acid-binding proteins"/>
    <property type="match status" value="1"/>
</dbReference>
<name>A0A199UZ55_ANACO</name>